<feature type="compositionally biased region" description="Pro residues" evidence="10">
    <location>
        <begin position="187"/>
        <end position="197"/>
    </location>
</feature>
<evidence type="ECO:0000313" key="13">
    <source>
        <dbReference type="EMBL" id="MBK1644224.1"/>
    </source>
</evidence>
<dbReference type="GO" id="GO:0098797">
    <property type="term" value="C:plasma membrane protein complex"/>
    <property type="evidence" value="ECO:0007669"/>
    <property type="project" value="TreeGrafter"/>
</dbReference>
<dbReference type="Gene3D" id="3.30.1150.10">
    <property type="match status" value="1"/>
</dbReference>
<reference evidence="13 14" key="1">
    <citation type="journal article" date="2020" name="Microorganisms">
        <title>Osmotic Adaptation and Compatible Solute Biosynthesis of Phototrophic Bacteria as Revealed from Genome Analyses.</title>
        <authorList>
            <person name="Imhoff J.F."/>
            <person name="Rahn T."/>
            <person name="Kunzel S."/>
            <person name="Keller A."/>
            <person name="Neulinger S.C."/>
        </authorList>
    </citation>
    <scope>NUCLEOTIDE SEQUENCE [LARGE SCALE GENOMIC DNA]</scope>
    <source>
        <strain evidence="13 14">DSM 21303</strain>
    </source>
</reference>
<keyword evidence="9 11" id="KW-0472">Membrane</keyword>
<evidence type="ECO:0000256" key="5">
    <source>
        <dbReference type="ARBA" id="ARBA00022519"/>
    </source>
</evidence>
<evidence type="ECO:0000256" key="9">
    <source>
        <dbReference type="ARBA" id="ARBA00023136"/>
    </source>
</evidence>
<dbReference type="GO" id="GO:0031992">
    <property type="term" value="F:energy transducer activity"/>
    <property type="evidence" value="ECO:0007669"/>
    <property type="project" value="TreeGrafter"/>
</dbReference>
<evidence type="ECO:0000256" key="10">
    <source>
        <dbReference type="SAM" id="MobiDB-lite"/>
    </source>
</evidence>
<organism evidence="13 14">
    <name type="scientific">Thiocapsa imhoffii</name>
    <dbReference type="NCBI Taxonomy" id="382777"/>
    <lineage>
        <taxon>Bacteria</taxon>
        <taxon>Pseudomonadati</taxon>
        <taxon>Pseudomonadota</taxon>
        <taxon>Gammaproteobacteria</taxon>
        <taxon>Chromatiales</taxon>
        <taxon>Chromatiaceae</taxon>
        <taxon>Thiocapsa</taxon>
    </lineage>
</organism>
<dbReference type="PANTHER" id="PTHR33446:SF11">
    <property type="entry name" value="TONB3"/>
    <property type="match status" value="1"/>
</dbReference>
<proteinExistence type="inferred from homology"/>
<feature type="region of interest" description="Disordered" evidence="10">
    <location>
        <begin position="62"/>
        <end position="99"/>
    </location>
</feature>
<evidence type="ECO:0000256" key="4">
    <source>
        <dbReference type="ARBA" id="ARBA00022475"/>
    </source>
</evidence>
<dbReference type="SUPFAM" id="SSF74653">
    <property type="entry name" value="TolA/TonB C-terminal domain"/>
    <property type="match status" value="1"/>
</dbReference>
<dbReference type="Proteomes" id="UP001138802">
    <property type="component" value="Unassembled WGS sequence"/>
</dbReference>
<dbReference type="PANTHER" id="PTHR33446">
    <property type="entry name" value="PROTEIN TONB-RELATED"/>
    <property type="match status" value="1"/>
</dbReference>
<dbReference type="InterPro" id="IPR051045">
    <property type="entry name" value="TonB-dependent_transducer"/>
</dbReference>
<evidence type="ECO:0000256" key="6">
    <source>
        <dbReference type="ARBA" id="ARBA00022692"/>
    </source>
</evidence>
<evidence type="ECO:0000256" key="11">
    <source>
        <dbReference type="SAM" id="Phobius"/>
    </source>
</evidence>
<gene>
    <name evidence="13" type="ORF">CKO25_06060</name>
</gene>
<name>A0A9X1B7V1_9GAMM</name>
<comment type="subcellular location">
    <subcellularLocation>
        <location evidence="1">Cell inner membrane</location>
        <topology evidence="1">Single-pass membrane protein</topology>
        <orientation evidence="1">Periplasmic side</orientation>
    </subcellularLocation>
</comment>
<sequence length="351" mass="37901">MIKPETELARTPTSTAVLRFPLALAIATLLHLGVLLIILRAPIPPSTPQSEAATELAFELFDLPAGGSPQPSETLTTPDVRPALPAEPLQDSASVRADTAPIPVLDPAPVTELLRAPPPKSVAAAPLADPLSAITPQEAATRQLREQDRSTIDQVEPLPAPSEIQSARTLTERELAIDLEATAPTETPAPDPDPPTSRSPVIDAAQILASRDQALDALTSRLDQSDDGALGRARRKSVSANTREFRYASYLEAWARKVERIGNLNYPQAAREQRMFGTLVLQVAVRSDGSVEQIRVVRSSGFELLDEAAIRIVELAAPFAPFPPDIAAETDVLDIVRTWRFLQGGRLGWER</sequence>
<comment type="similarity">
    <text evidence="2">Belongs to the TonB family.</text>
</comment>
<keyword evidence="14" id="KW-1185">Reference proteome</keyword>
<keyword evidence="5" id="KW-0997">Cell inner membrane</keyword>
<evidence type="ECO:0000259" key="12">
    <source>
        <dbReference type="PROSITE" id="PS52015"/>
    </source>
</evidence>
<evidence type="ECO:0000256" key="8">
    <source>
        <dbReference type="ARBA" id="ARBA00022989"/>
    </source>
</evidence>
<dbReference type="Pfam" id="PF03544">
    <property type="entry name" value="TonB_C"/>
    <property type="match status" value="1"/>
</dbReference>
<evidence type="ECO:0000256" key="2">
    <source>
        <dbReference type="ARBA" id="ARBA00006555"/>
    </source>
</evidence>
<feature type="transmembrane region" description="Helical" evidence="11">
    <location>
        <begin position="20"/>
        <end position="39"/>
    </location>
</feature>
<keyword evidence="4" id="KW-1003">Cell membrane</keyword>
<dbReference type="RefSeq" id="WP_200387017.1">
    <property type="nucleotide sequence ID" value="NZ_NRSD01000004.1"/>
</dbReference>
<dbReference type="EMBL" id="NRSD01000004">
    <property type="protein sequence ID" value="MBK1644224.1"/>
    <property type="molecule type" value="Genomic_DNA"/>
</dbReference>
<evidence type="ECO:0000256" key="1">
    <source>
        <dbReference type="ARBA" id="ARBA00004383"/>
    </source>
</evidence>
<dbReference type="GO" id="GO:0055085">
    <property type="term" value="P:transmembrane transport"/>
    <property type="evidence" value="ECO:0007669"/>
    <property type="project" value="InterPro"/>
</dbReference>
<keyword evidence="6 11" id="KW-0812">Transmembrane</keyword>
<feature type="region of interest" description="Disordered" evidence="10">
    <location>
        <begin position="181"/>
        <end position="200"/>
    </location>
</feature>
<dbReference type="NCBIfam" id="TIGR01352">
    <property type="entry name" value="tonB_Cterm"/>
    <property type="match status" value="1"/>
</dbReference>
<keyword evidence="7" id="KW-0653">Protein transport</keyword>
<evidence type="ECO:0000313" key="14">
    <source>
        <dbReference type="Proteomes" id="UP001138802"/>
    </source>
</evidence>
<dbReference type="InterPro" id="IPR037682">
    <property type="entry name" value="TonB_C"/>
</dbReference>
<keyword evidence="8 11" id="KW-1133">Transmembrane helix</keyword>
<accession>A0A9X1B7V1</accession>
<feature type="domain" description="TonB C-terminal" evidence="12">
    <location>
        <begin position="251"/>
        <end position="350"/>
    </location>
</feature>
<dbReference type="GO" id="GO:0015031">
    <property type="term" value="P:protein transport"/>
    <property type="evidence" value="ECO:0007669"/>
    <property type="project" value="UniProtKB-KW"/>
</dbReference>
<keyword evidence="3" id="KW-0813">Transport</keyword>
<evidence type="ECO:0000256" key="3">
    <source>
        <dbReference type="ARBA" id="ARBA00022448"/>
    </source>
</evidence>
<dbReference type="PROSITE" id="PS52015">
    <property type="entry name" value="TONB_CTD"/>
    <property type="match status" value="1"/>
</dbReference>
<protein>
    <recommendedName>
        <fullName evidence="12">TonB C-terminal domain-containing protein</fullName>
    </recommendedName>
</protein>
<comment type="caution">
    <text evidence="13">The sequence shown here is derived from an EMBL/GenBank/DDBJ whole genome shotgun (WGS) entry which is preliminary data.</text>
</comment>
<dbReference type="InterPro" id="IPR006260">
    <property type="entry name" value="TonB/TolA_C"/>
</dbReference>
<dbReference type="AlphaFoldDB" id="A0A9X1B7V1"/>
<evidence type="ECO:0000256" key="7">
    <source>
        <dbReference type="ARBA" id="ARBA00022927"/>
    </source>
</evidence>